<dbReference type="KEGG" id="kal:KALB_352"/>
<organism evidence="2 3">
    <name type="scientific">Kutzneria albida DSM 43870</name>
    <dbReference type="NCBI Taxonomy" id="1449976"/>
    <lineage>
        <taxon>Bacteria</taxon>
        <taxon>Bacillati</taxon>
        <taxon>Actinomycetota</taxon>
        <taxon>Actinomycetes</taxon>
        <taxon>Pseudonocardiales</taxon>
        <taxon>Pseudonocardiaceae</taxon>
        <taxon>Kutzneria</taxon>
    </lineage>
</organism>
<sequence length="131" mass="14448">MDAKKFVENAMQDVLFGGIEDVEQAVDTYFTQDYVQHTDGHVLDRAAFADHVRHLRARGLTEVQVQVQEIAVEGSTVADVHTVRGTKPDGTPVEVEVYMFTQLRDGKAASIRELSRLITGAAEDSDLGHAH</sequence>
<dbReference type="InterPro" id="IPR032710">
    <property type="entry name" value="NTF2-like_dom_sf"/>
</dbReference>
<evidence type="ECO:0000313" key="2">
    <source>
        <dbReference type="EMBL" id="AHH93729.1"/>
    </source>
</evidence>
<feature type="domain" description="SnoaL-like" evidence="1">
    <location>
        <begin position="24"/>
        <end position="110"/>
    </location>
</feature>
<dbReference type="InterPro" id="IPR037401">
    <property type="entry name" value="SnoaL-like"/>
</dbReference>
<evidence type="ECO:0000259" key="1">
    <source>
        <dbReference type="Pfam" id="PF12680"/>
    </source>
</evidence>
<dbReference type="Pfam" id="PF12680">
    <property type="entry name" value="SnoaL_2"/>
    <property type="match status" value="1"/>
</dbReference>
<dbReference type="SUPFAM" id="SSF54427">
    <property type="entry name" value="NTF2-like"/>
    <property type="match status" value="1"/>
</dbReference>
<dbReference type="EMBL" id="CP007155">
    <property type="protein sequence ID" value="AHH93729.1"/>
    <property type="molecule type" value="Genomic_DNA"/>
</dbReference>
<gene>
    <name evidence="2" type="ORF">KALB_352</name>
</gene>
<dbReference type="eggNOG" id="COG3631">
    <property type="taxonomic scope" value="Bacteria"/>
</dbReference>
<name>W5W6C2_9PSEU</name>
<dbReference type="AlphaFoldDB" id="W5W6C2"/>
<accession>W5W6C2</accession>
<evidence type="ECO:0000313" key="3">
    <source>
        <dbReference type="Proteomes" id="UP000019225"/>
    </source>
</evidence>
<dbReference type="OrthoDB" id="1256785at2"/>
<dbReference type="Proteomes" id="UP000019225">
    <property type="component" value="Chromosome"/>
</dbReference>
<dbReference type="STRING" id="1449976.KALB_352"/>
<reference evidence="2 3" key="1">
    <citation type="journal article" date="2014" name="BMC Genomics">
        <title>Complete genome sequence of producer of the glycopeptide antibiotic Aculeximycin Kutzneria albida DSM 43870T, a representative of minor genus of Pseudonocardiaceae.</title>
        <authorList>
            <person name="Rebets Y."/>
            <person name="Tokovenko B."/>
            <person name="Lushchyk I."/>
            <person name="Ruckert C."/>
            <person name="Zaburannyi N."/>
            <person name="Bechthold A."/>
            <person name="Kalinowski J."/>
            <person name="Luzhetskyy A."/>
        </authorList>
    </citation>
    <scope>NUCLEOTIDE SEQUENCE [LARGE SCALE GENOMIC DNA]</scope>
    <source>
        <strain evidence="2">DSM 43870</strain>
    </source>
</reference>
<proteinExistence type="predicted"/>
<dbReference type="Gene3D" id="3.10.450.50">
    <property type="match status" value="1"/>
</dbReference>
<protein>
    <recommendedName>
        <fullName evidence="1">SnoaL-like domain-containing protein</fullName>
    </recommendedName>
</protein>
<dbReference type="RefSeq" id="WP_025354010.1">
    <property type="nucleotide sequence ID" value="NZ_CP007155.1"/>
</dbReference>
<dbReference type="HOGENOM" id="CLU_124041_4_0_11"/>
<keyword evidence="3" id="KW-1185">Reference proteome</keyword>